<evidence type="ECO:0000256" key="9">
    <source>
        <dbReference type="ARBA" id="ARBA00023244"/>
    </source>
</evidence>
<comment type="subcellular location">
    <subcellularLocation>
        <location evidence="2">Cell inner membrane</location>
        <topology evidence="2">Multi-pass membrane protein</topology>
    </subcellularLocation>
</comment>
<dbReference type="Pfam" id="PF07219">
    <property type="entry name" value="HemY_N"/>
    <property type="match status" value="1"/>
</dbReference>
<proteinExistence type="predicted"/>
<dbReference type="InterPro" id="IPR010817">
    <property type="entry name" value="HemY_N"/>
</dbReference>
<evidence type="ECO:0000256" key="10">
    <source>
        <dbReference type="SAM" id="Phobius"/>
    </source>
</evidence>
<dbReference type="EMBL" id="CP107246">
    <property type="protein sequence ID" value="WIM06885.1"/>
    <property type="molecule type" value="Genomic_DNA"/>
</dbReference>
<comment type="pathway">
    <text evidence="3">Porphyrin-containing compound metabolism; protoheme biosynthesis.</text>
</comment>
<keyword evidence="4" id="KW-1003">Cell membrane</keyword>
<dbReference type="SUPFAM" id="SSF48452">
    <property type="entry name" value="TPR-like"/>
    <property type="match status" value="1"/>
</dbReference>
<accession>A0AA49IYF4</accession>
<dbReference type="KEGG" id="npv:OHM77_06375"/>
<evidence type="ECO:0000256" key="3">
    <source>
        <dbReference type="ARBA" id="ARBA00004744"/>
    </source>
</evidence>
<evidence type="ECO:0000256" key="4">
    <source>
        <dbReference type="ARBA" id="ARBA00022475"/>
    </source>
</evidence>
<feature type="domain" description="HemY N-terminal" evidence="11">
    <location>
        <begin position="28"/>
        <end position="133"/>
    </location>
</feature>
<organism evidence="12">
    <name type="scientific">Candidatus Nitricoxidivorans perseverans</name>
    <dbReference type="NCBI Taxonomy" id="2975601"/>
    <lineage>
        <taxon>Bacteria</taxon>
        <taxon>Pseudomonadati</taxon>
        <taxon>Pseudomonadota</taxon>
        <taxon>Betaproteobacteria</taxon>
        <taxon>Nitrosomonadales</taxon>
        <taxon>Sterolibacteriaceae</taxon>
        <taxon>Candidatus Nitricoxidivorans</taxon>
    </lineage>
</organism>
<sequence length="405" mass="45114">MIFRALLWFLTLAALAIGLSLAVRHNDGYALFVLPPWRAEVSLNLLVLLLLSAFVLAYLLLRAVTNVLRLPRKVREFRARRARDKAEAALGDAMRLSLEGRYGHALKSAETAWEAGHAPGLAALLALRAAHAMRDGSRANLWRERVASRDDEIRVARLMTEAEIATETRRFDDAKNALESLTASGGRHIAALRLALRARQSAGEWREVVQLTRQLEKHKAMTPEQAAPILLRAHREVLDGLRQDAPRLLRYWRDLPAAERLEPRMALAGASALAAAGDCIEAARIVEDALDERWDSSLIAAYAGCEGGDVLARIAHAEKWLTQHPKDARLLFALGRLCRQKQLWGKAESYLEASLAIEPSRAAYIELAQLLDQLERPEEAGRHYRTAALCTCPEGGCTRFRKTVR</sequence>
<reference evidence="12" key="1">
    <citation type="journal article" date="2023" name="Nat. Microbiol.">
        <title>Enrichment and characterization of a nitric oxide-reducing microbial community in a continuous bioreactor.</title>
        <authorList>
            <person name="Garrido-Amador P."/>
            <person name="Stortenbeker N."/>
            <person name="Wessels H.J.C.T."/>
            <person name="Speth D.R."/>
            <person name="Garcia-Heredia I."/>
            <person name="Kartal B."/>
        </authorList>
    </citation>
    <scope>NUCLEOTIDE SEQUENCE</scope>
    <source>
        <strain evidence="12">MAG1</strain>
    </source>
</reference>
<dbReference type="InterPro" id="IPR011990">
    <property type="entry name" value="TPR-like_helical_dom_sf"/>
</dbReference>
<gene>
    <name evidence="12" type="ORF">OHM77_06375</name>
</gene>
<keyword evidence="6 10" id="KW-0812">Transmembrane</keyword>
<dbReference type="Proteomes" id="UP001234916">
    <property type="component" value="Chromosome"/>
</dbReference>
<evidence type="ECO:0000256" key="5">
    <source>
        <dbReference type="ARBA" id="ARBA00022519"/>
    </source>
</evidence>
<name>A0AA49IYF4_9PROT</name>
<evidence type="ECO:0000256" key="8">
    <source>
        <dbReference type="ARBA" id="ARBA00023136"/>
    </source>
</evidence>
<protein>
    <submittedName>
        <fullName evidence="12">Heme biosynthesis protein HemY</fullName>
    </submittedName>
</protein>
<evidence type="ECO:0000256" key="6">
    <source>
        <dbReference type="ARBA" id="ARBA00022692"/>
    </source>
</evidence>
<dbReference type="NCBIfam" id="TIGR00540">
    <property type="entry name" value="TPR_hemY_coli"/>
    <property type="match status" value="1"/>
</dbReference>
<keyword evidence="5" id="KW-0997">Cell inner membrane</keyword>
<dbReference type="AlphaFoldDB" id="A0AA49IYF4"/>
<keyword evidence="8 10" id="KW-0472">Membrane</keyword>
<evidence type="ECO:0000259" key="11">
    <source>
        <dbReference type="Pfam" id="PF07219"/>
    </source>
</evidence>
<keyword evidence="9" id="KW-0627">Porphyrin biosynthesis</keyword>
<dbReference type="GO" id="GO:0005886">
    <property type="term" value="C:plasma membrane"/>
    <property type="evidence" value="ECO:0007669"/>
    <property type="project" value="UniProtKB-SubCell"/>
</dbReference>
<dbReference type="GO" id="GO:0042168">
    <property type="term" value="P:heme metabolic process"/>
    <property type="evidence" value="ECO:0007669"/>
    <property type="project" value="InterPro"/>
</dbReference>
<feature type="transmembrane region" description="Helical" evidence="10">
    <location>
        <begin position="46"/>
        <end position="68"/>
    </location>
</feature>
<evidence type="ECO:0000256" key="7">
    <source>
        <dbReference type="ARBA" id="ARBA00022989"/>
    </source>
</evidence>
<evidence type="ECO:0000256" key="2">
    <source>
        <dbReference type="ARBA" id="ARBA00004429"/>
    </source>
</evidence>
<dbReference type="InterPro" id="IPR005254">
    <property type="entry name" value="Heme_biosyn_assoc_TPR_pro"/>
</dbReference>
<evidence type="ECO:0000256" key="1">
    <source>
        <dbReference type="ARBA" id="ARBA00002962"/>
    </source>
</evidence>
<keyword evidence="7 10" id="KW-1133">Transmembrane helix</keyword>
<dbReference type="Gene3D" id="1.25.40.10">
    <property type="entry name" value="Tetratricopeptide repeat domain"/>
    <property type="match status" value="1"/>
</dbReference>
<comment type="function">
    <text evidence="1">Involved in a late step of protoheme IX synthesis.</text>
</comment>
<evidence type="ECO:0000313" key="12">
    <source>
        <dbReference type="EMBL" id="WIM06885.1"/>
    </source>
</evidence>
<dbReference type="GO" id="GO:0006779">
    <property type="term" value="P:porphyrin-containing compound biosynthetic process"/>
    <property type="evidence" value="ECO:0007669"/>
    <property type="project" value="UniProtKB-KW"/>
</dbReference>